<proteinExistence type="predicted"/>
<feature type="domain" description="Secretion system C-terminal sorting" evidence="3">
    <location>
        <begin position="232"/>
        <end position="299"/>
    </location>
</feature>
<name>A0A9W4THP4_9FLAO</name>
<feature type="signal peptide" evidence="2">
    <location>
        <begin position="1"/>
        <end position="33"/>
    </location>
</feature>
<dbReference type="NCBIfam" id="TIGR04183">
    <property type="entry name" value="Por_Secre_tail"/>
    <property type="match status" value="1"/>
</dbReference>
<evidence type="ECO:0000313" key="5">
    <source>
        <dbReference type="Proteomes" id="UP001152749"/>
    </source>
</evidence>
<dbReference type="NCBIfam" id="NF038128">
    <property type="entry name" value="choice_anch_J"/>
    <property type="match status" value="1"/>
</dbReference>
<dbReference type="InterPro" id="IPR026444">
    <property type="entry name" value="Secre_tail"/>
</dbReference>
<sequence>MGRIFLPMFLIHKKMKKTILLFVLAFISVVSSAQVTVWEDNFDDADLAGWTLLDRDEDGINWIARKNINLDESGSAIVDGEHSILGNYLMNLDDLSTVVRLVENWAITPVINLSQHSGKKLQLVLNAQTSIYDTNQDLLVYGSTSKDPDTFTLLSTLKLQRQTELEAEFKDYSVDISQYAGESVVYFAVSNVADENLNFIGFEIDKVSIVAGGNLGIGDHTLNKNRSFLAENPVKENLELQLADQFKDNKTALKIYNAAGNLVKEVNYNNQNISVSDLPQGFYFLLVTNDTNSQTIKFIKK</sequence>
<protein>
    <recommendedName>
        <fullName evidence="3">Secretion system C-terminal sorting domain-containing protein</fullName>
    </recommendedName>
</protein>
<accession>A0A9W4THP4</accession>
<evidence type="ECO:0000259" key="3">
    <source>
        <dbReference type="Pfam" id="PF18962"/>
    </source>
</evidence>
<evidence type="ECO:0000256" key="1">
    <source>
        <dbReference type="ARBA" id="ARBA00022729"/>
    </source>
</evidence>
<keyword evidence="1 2" id="KW-0732">Signal</keyword>
<dbReference type="Pfam" id="PF18962">
    <property type="entry name" value="Por_Secre_tail"/>
    <property type="match status" value="1"/>
</dbReference>
<dbReference type="EMBL" id="OX336425">
    <property type="protein sequence ID" value="CAI2767095.1"/>
    <property type="molecule type" value="Genomic_DNA"/>
</dbReference>
<dbReference type="AlphaFoldDB" id="A0A9W4THP4"/>
<organism evidence="4 5">
    <name type="scientific">Flavobacterium collinsii</name>
    <dbReference type="NCBI Taxonomy" id="1114861"/>
    <lineage>
        <taxon>Bacteria</taxon>
        <taxon>Pseudomonadati</taxon>
        <taxon>Bacteroidota</taxon>
        <taxon>Flavobacteriia</taxon>
        <taxon>Flavobacteriales</taxon>
        <taxon>Flavobacteriaceae</taxon>
        <taxon>Flavobacterium</taxon>
    </lineage>
</organism>
<evidence type="ECO:0000256" key="2">
    <source>
        <dbReference type="SAM" id="SignalP"/>
    </source>
</evidence>
<evidence type="ECO:0000313" key="4">
    <source>
        <dbReference type="EMBL" id="CAI2767095.1"/>
    </source>
</evidence>
<dbReference type="KEGG" id="fcs:TRV642_2203"/>
<feature type="chain" id="PRO_5040858437" description="Secretion system C-terminal sorting domain-containing protein" evidence="2">
    <location>
        <begin position="34"/>
        <end position="301"/>
    </location>
</feature>
<reference evidence="4" key="1">
    <citation type="submission" date="2022-09" db="EMBL/GenBank/DDBJ databases">
        <authorList>
            <person name="Duchaud E."/>
        </authorList>
    </citation>
    <scope>NUCLEOTIDE SEQUENCE</scope>
    <source>
        <strain evidence="4">TRV642</strain>
    </source>
</reference>
<dbReference type="Gene3D" id="2.60.120.200">
    <property type="match status" value="1"/>
</dbReference>
<dbReference type="Proteomes" id="UP001152749">
    <property type="component" value="Chromosome"/>
</dbReference>
<gene>
    <name evidence="4" type="ORF">TRV642_2203</name>
</gene>